<dbReference type="InterPro" id="IPR002716">
    <property type="entry name" value="PIN_dom"/>
</dbReference>
<dbReference type="EMBL" id="JADJOT010000011">
    <property type="protein sequence ID" value="MBK7955728.1"/>
    <property type="molecule type" value="Genomic_DNA"/>
</dbReference>
<feature type="domain" description="PIN" evidence="1">
    <location>
        <begin position="5"/>
        <end position="120"/>
    </location>
</feature>
<organism evidence="2 3">
    <name type="scientific">Candidatus Accumulibacter affinis</name>
    <dbReference type="NCBI Taxonomy" id="2954384"/>
    <lineage>
        <taxon>Bacteria</taxon>
        <taxon>Pseudomonadati</taxon>
        <taxon>Pseudomonadota</taxon>
        <taxon>Betaproteobacteria</taxon>
        <taxon>Candidatus Accumulibacter</taxon>
    </lineage>
</organism>
<dbReference type="Pfam" id="PF01850">
    <property type="entry name" value="PIN"/>
    <property type="match status" value="1"/>
</dbReference>
<gene>
    <name evidence="2" type="ORF">IPK02_18275</name>
</gene>
<evidence type="ECO:0000259" key="1">
    <source>
        <dbReference type="Pfam" id="PF01850"/>
    </source>
</evidence>
<proteinExistence type="predicted"/>
<dbReference type="InterPro" id="IPR029060">
    <property type="entry name" value="PIN-like_dom_sf"/>
</dbReference>
<dbReference type="Gene3D" id="3.40.50.1010">
    <property type="entry name" value="5'-nuclease"/>
    <property type="match status" value="1"/>
</dbReference>
<dbReference type="SUPFAM" id="SSF88723">
    <property type="entry name" value="PIN domain-like"/>
    <property type="match status" value="1"/>
</dbReference>
<sequence>MKRKIYVETSVISYLTTKAINPTAVYRQQQAQLLWQSRHFSPVISEVVVDEICRGDADRSRQRLEVVAGVMILPTTEEAIYLAQLLIDRKAFPTKAFSDALHIAITTVHRVPAIASYNFRHIAGAFSRRLIEHTLQQLGYASPVIASPEDIVGGLP</sequence>
<accession>A0A935TE47</accession>
<comment type="caution">
    <text evidence="2">The sequence shown here is derived from an EMBL/GenBank/DDBJ whole genome shotgun (WGS) entry which is preliminary data.</text>
</comment>
<protein>
    <submittedName>
        <fullName evidence="2">Type II toxin-antitoxin system VapC family toxin</fullName>
    </submittedName>
</protein>
<reference evidence="2 3" key="1">
    <citation type="submission" date="2020-10" db="EMBL/GenBank/DDBJ databases">
        <title>Connecting structure to function with the recovery of over 1000 high-quality activated sludge metagenome-assembled genomes encoding full-length rRNA genes using long-read sequencing.</title>
        <authorList>
            <person name="Singleton C.M."/>
            <person name="Petriglieri F."/>
            <person name="Kristensen J.M."/>
            <person name="Kirkegaard R.H."/>
            <person name="Michaelsen T.Y."/>
            <person name="Andersen M.H."/>
            <person name="Karst S.M."/>
            <person name="Dueholm M.S."/>
            <person name="Nielsen P.H."/>
            <person name="Albertsen M."/>
        </authorList>
    </citation>
    <scope>NUCLEOTIDE SEQUENCE [LARGE SCALE GENOMIC DNA]</scope>
    <source>
        <strain evidence="2">Fred_18-Q3-R57-64_BAT3C.720</strain>
    </source>
</reference>
<name>A0A935TE47_9PROT</name>
<evidence type="ECO:0000313" key="3">
    <source>
        <dbReference type="Proteomes" id="UP000706151"/>
    </source>
</evidence>
<evidence type="ECO:0000313" key="2">
    <source>
        <dbReference type="EMBL" id="MBK7955728.1"/>
    </source>
</evidence>
<dbReference type="CDD" id="cd18687">
    <property type="entry name" value="PIN_VapC-like"/>
    <property type="match status" value="1"/>
</dbReference>
<dbReference type="Proteomes" id="UP000706151">
    <property type="component" value="Unassembled WGS sequence"/>
</dbReference>
<dbReference type="AlphaFoldDB" id="A0A935TE47"/>